<feature type="compositionally biased region" description="Gly residues" evidence="1">
    <location>
        <begin position="179"/>
        <end position="192"/>
    </location>
</feature>
<sequence length="201" mass="20188">MGVMDKVKDAMTGGSHNSSSGQQSEYAKPGNDDYNNPALNQGMGGNTGTGTGTYDQRGSSFESSRGSDLGMGSPNDQFSTSGNTASQTGRFGDQGNTGMGGGGMSGYGNTRDDESGDVMGGMSGGTGQSGYGGTTGQYGDNMDTGNTGMGMGGDPNFNNMSGRGDMTGDDFNTSTGTRNTGGMGQSGYGQTQGYGQSQSDY</sequence>
<feature type="compositionally biased region" description="Gly residues" evidence="1">
    <location>
        <begin position="42"/>
        <end position="51"/>
    </location>
</feature>
<dbReference type="AlphaFoldDB" id="A0AAX4JUC3"/>
<protein>
    <submittedName>
        <fullName evidence="2">Uncharacterized protein</fullName>
    </submittedName>
</protein>
<name>A0AAX4JUC3_9TREE</name>
<keyword evidence="3" id="KW-1185">Reference proteome</keyword>
<feature type="compositionally biased region" description="Gly residues" evidence="1">
    <location>
        <begin position="118"/>
        <end position="136"/>
    </location>
</feature>
<feature type="compositionally biased region" description="Low complexity" evidence="1">
    <location>
        <begin position="13"/>
        <end position="24"/>
    </location>
</feature>
<feature type="compositionally biased region" description="Gly residues" evidence="1">
    <location>
        <begin position="95"/>
        <end position="106"/>
    </location>
</feature>
<evidence type="ECO:0000313" key="2">
    <source>
        <dbReference type="EMBL" id="WWC89020.1"/>
    </source>
</evidence>
<dbReference type="EMBL" id="CP144102">
    <property type="protein sequence ID" value="WWC89020.1"/>
    <property type="molecule type" value="Genomic_DNA"/>
</dbReference>
<dbReference type="GeneID" id="91094608"/>
<dbReference type="Proteomes" id="UP001355207">
    <property type="component" value="Chromosome 5"/>
</dbReference>
<gene>
    <name evidence="2" type="ORF">L201_003938</name>
</gene>
<accession>A0AAX4JUC3</accession>
<reference evidence="2 3" key="1">
    <citation type="submission" date="2024-01" db="EMBL/GenBank/DDBJ databases">
        <title>Comparative genomics of Cryptococcus and Kwoniella reveals pathogenesis evolution and contrasting modes of karyotype evolution via chromosome fusion or intercentromeric recombination.</title>
        <authorList>
            <person name="Coelho M.A."/>
            <person name="David-Palma M."/>
            <person name="Shea T."/>
            <person name="Bowers K."/>
            <person name="McGinley-Smith S."/>
            <person name="Mohammad A.W."/>
            <person name="Gnirke A."/>
            <person name="Yurkov A.M."/>
            <person name="Nowrousian M."/>
            <person name="Sun S."/>
            <person name="Cuomo C.A."/>
            <person name="Heitman J."/>
        </authorList>
    </citation>
    <scope>NUCLEOTIDE SEQUENCE [LARGE SCALE GENOMIC DNA]</scope>
    <source>
        <strain evidence="2 3">CBS 6074</strain>
    </source>
</reference>
<evidence type="ECO:0000313" key="3">
    <source>
        <dbReference type="Proteomes" id="UP001355207"/>
    </source>
</evidence>
<feature type="compositionally biased region" description="Polar residues" evidence="1">
    <location>
        <begin position="54"/>
        <end position="66"/>
    </location>
</feature>
<feature type="region of interest" description="Disordered" evidence="1">
    <location>
        <begin position="1"/>
        <end position="201"/>
    </location>
</feature>
<organism evidence="2 3">
    <name type="scientific">Kwoniella dendrophila CBS 6074</name>
    <dbReference type="NCBI Taxonomy" id="1295534"/>
    <lineage>
        <taxon>Eukaryota</taxon>
        <taxon>Fungi</taxon>
        <taxon>Dikarya</taxon>
        <taxon>Basidiomycota</taxon>
        <taxon>Agaricomycotina</taxon>
        <taxon>Tremellomycetes</taxon>
        <taxon>Tremellales</taxon>
        <taxon>Cryptococcaceae</taxon>
        <taxon>Kwoniella</taxon>
    </lineage>
</organism>
<evidence type="ECO:0000256" key="1">
    <source>
        <dbReference type="SAM" id="MobiDB-lite"/>
    </source>
</evidence>
<proteinExistence type="predicted"/>
<feature type="compositionally biased region" description="Low complexity" evidence="1">
    <location>
        <begin position="137"/>
        <end position="146"/>
    </location>
</feature>
<dbReference type="RefSeq" id="XP_066075783.1">
    <property type="nucleotide sequence ID" value="XM_066219686.1"/>
</dbReference>
<feature type="compositionally biased region" description="Polar residues" evidence="1">
    <location>
        <begin position="74"/>
        <end position="89"/>
    </location>
</feature>